<feature type="signal peptide" evidence="1">
    <location>
        <begin position="1"/>
        <end position="22"/>
    </location>
</feature>
<dbReference type="InterPro" id="IPR010980">
    <property type="entry name" value="Cyt_c/b562"/>
</dbReference>
<reference evidence="2" key="1">
    <citation type="submission" date="2020-01" db="EMBL/GenBank/DDBJ databases">
        <authorList>
            <person name="Meier V. D."/>
            <person name="Meier V D."/>
        </authorList>
    </citation>
    <scope>NUCLEOTIDE SEQUENCE</scope>
    <source>
        <strain evidence="2">HLG_WM_MAG_09</strain>
    </source>
</reference>
<feature type="chain" id="PRO_5028006918" description="Cytochrome C" evidence="1">
    <location>
        <begin position="23"/>
        <end position="146"/>
    </location>
</feature>
<dbReference type="GO" id="GO:0009055">
    <property type="term" value="F:electron transfer activity"/>
    <property type="evidence" value="ECO:0007669"/>
    <property type="project" value="InterPro"/>
</dbReference>
<dbReference type="SUPFAM" id="SSF47175">
    <property type="entry name" value="Cytochromes"/>
    <property type="match status" value="1"/>
</dbReference>
<organism evidence="2">
    <name type="scientific">uncultured Thiotrichaceae bacterium</name>
    <dbReference type="NCBI Taxonomy" id="298394"/>
    <lineage>
        <taxon>Bacteria</taxon>
        <taxon>Pseudomonadati</taxon>
        <taxon>Pseudomonadota</taxon>
        <taxon>Gammaproteobacteria</taxon>
        <taxon>Thiotrichales</taxon>
        <taxon>Thiotrichaceae</taxon>
        <taxon>environmental samples</taxon>
    </lineage>
</organism>
<evidence type="ECO:0000313" key="2">
    <source>
        <dbReference type="EMBL" id="CAA6812385.1"/>
    </source>
</evidence>
<dbReference type="EMBL" id="CACVAT010000188">
    <property type="protein sequence ID" value="CAA6812385.1"/>
    <property type="molecule type" value="Genomic_DNA"/>
</dbReference>
<protein>
    <recommendedName>
        <fullName evidence="3">Cytochrome C</fullName>
    </recommendedName>
</protein>
<sequence>MNMKYVVTALLAVTLMPPVIFAEDDARQKVEFPQMMQDHMMMNMRDHLVALSEIQLFMATSEFEKAAEVAEQRLGLSSLDNHGAAHMAQMMPKEMQEIGTGMHKAASQFAVSVVEAGASGDLKPALGDLAKVTQQCIACHSAYRIH</sequence>
<accession>A0A6S6T7I2</accession>
<evidence type="ECO:0000256" key="1">
    <source>
        <dbReference type="SAM" id="SignalP"/>
    </source>
</evidence>
<dbReference type="GO" id="GO:0020037">
    <property type="term" value="F:heme binding"/>
    <property type="evidence" value="ECO:0007669"/>
    <property type="project" value="InterPro"/>
</dbReference>
<proteinExistence type="predicted"/>
<dbReference type="GO" id="GO:0022900">
    <property type="term" value="P:electron transport chain"/>
    <property type="evidence" value="ECO:0007669"/>
    <property type="project" value="InterPro"/>
</dbReference>
<keyword evidence="1" id="KW-0732">Signal</keyword>
<dbReference type="GO" id="GO:0005506">
    <property type="term" value="F:iron ion binding"/>
    <property type="evidence" value="ECO:0007669"/>
    <property type="project" value="InterPro"/>
</dbReference>
<dbReference type="AlphaFoldDB" id="A0A6S6T7I2"/>
<gene>
    <name evidence="2" type="ORF">HELGO_WM34211</name>
</gene>
<evidence type="ECO:0008006" key="3">
    <source>
        <dbReference type="Google" id="ProtNLM"/>
    </source>
</evidence>
<name>A0A6S6T7I2_9GAMM</name>